<feature type="transmembrane region" description="Helical" evidence="1">
    <location>
        <begin position="36"/>
        <end position="54"/>
    </location>
</feature>
<feature type="transmembrane region" description="Helical" evidence="1">
    <location>
        <begin position="66"/>
        <end position="85"/>
    </location>
</feature>
<name>A0A1H9JAH8_9BACI</name>
<keyword evidence="3" id="KW-1185">Reference proteome</keyword>
<dbReference type="Proteomes" id="UP000199427">
    <property type="component" value="Unassembled WGS sequence"/>
</dbReference>
<dbReference type="GO" id="GO:0003676">
    <property type="term" value="F:nucleic acid binding"/>
    <property type="evidence" value="ECO:0007669"/>
    <property type="project" value="InterPro"/>
</dbReference>
<dbReference type="InterPro" id="IPR012156">
    <property type="entry name" value="Cold_shock_CspA"/>
</dbReference>
<dbReference type="STRING" id="571933.SAMN05216362_12932"/>
<dbReference type="EMBL" id="FOES01000029">
    <property type="protein sequence ID" value="SEQ83783.1"/>
    <property type="molecule type" value="Genomic_DNA"/>
</dbReference>
<evidence type="ECO:0000256" key="1">
    <source>
        <dbReference type="SAM" id="Phobius"/>
    </source>
</evidence>
<organism evidence="2 3">
    <name type="scientific">Piscibacillus halophilus</name>
    <dbReference type="NCBI Taxonomy" id="571933"/>
    <lineage>
        <taxon>Bacteria</taxon>
        <taxon>Bacillati</taxon>
        <taxon>Bacillota</taxon>
        <taxon>Bacilli</taxon>
        <taxon>Bacillales</taxon>
        <taxon>Bacillaceae</taxon>
        <taxon>Piscibacillus</taxon>
    </lineage>
</organism>
<keyword evidence="1" id="KW-0812">Transmembrane</keyword>
<accession>A0A1H9JAH8</accession>
<sequence length="86" mass="9762">MEIGLLGILVMSLIGFTIMGIDKRKARQGRWRTPEKTLWLIAVLGGAPGMWIGMKLFRHKTKHPSFKFGFPVLTLLIILAVVYMSY</sequence>
<proteinExistence type="predicted"/>
<dbReference type="RefSeq" id="WP_091774497.1">
    <property type="nucleotide sequence ID" value="NZ_FOES01000029.1"/>
</dbReference>
<protein>
    <submittedName>
        <fullName evidence="2">Uncharacterized membrane protein YsdA, DUF1294 family</fullName>
    </submittedName>
</protein>
<reference evidence="2 3" key="1">
    <citation type="submission" date="2016-10" db="EMBL/GenBank/DDBJ databases">
        <authorList>
            <person name="de Groot N.N."/>
        </authorList>
    </citation>
    <scope>NUCLEOTIDE SEQUENCE [LARGE SCALE GENOMIC DNA]</scope>
    <source>
        <strain evidence="2 3">DSM 21633</strain>
    </source>
</reference>
<dbReference type="AlphaFoldDB" id="A0A1H9JAH8"/>
<gene>
    <name evidence="2" type="ORF">SAMN05216362_12932</name>
</gene>
<evidence type="ECO:0000313" key="3">
    <source>
        <dbReference type="Proteomes" id="UP000199427"/>
    </source>
</evidence>
<dbReference type="Pfam" id="PF06961">
    <property type="entry name" value="DUF1294"/>
    <property type="match status" value="1"/>
</dbReference>
<keyword evidence="1" id="KW-1133">Transmembrane helix</keyword>
<evidence type="ECO:0000313" key="2">
    <source>
        <dbReference type="EMBL" id="SEQ83783.1"/>
    </source>
</evidence>
<dbReference type="PIRSF" id="PIRSF002599">
    <property type="entry name" value="Cold_shock_A"/>
    <property type="match status" value="1"/>
</dbReference>
<keyword evidence="1" id="KW-0472">Membrane</keyword>
<dbReference type="InterPro" id="IPR010718">
    <property type="entry name" value="DUF1294"/>
</dbReference>
<dbReference type="OrthoDB" id="1698854at2"/>